<gene>
    <name evidence="1" type="ORF">CUR178_05692</name>
</gene>
<keyword evidence="2" id="KW-1185">Reference proteome</keyword>
<dbReference type="GeneID" id="94172888"/>
<dbReference type="OrthoDB" id="10414450at2759"/>
<dbReference type="RefSeq" id="XP_067694242.1">
    <property type="nucleotide sequence ID" value="XM_067837378.1"/>
</dbReference>
<sequence>MSLQSNFQGTSSGGLLLTLLPSGAFVEHLRIAEGGRREFQRALRADLESVGAFCGLEDLPYLNTSSRRGSSASLNEKLGIALASPIPPSFPSLDLAEQS</sequence>
<dbReference type="Proteomes" id="UP000674179">
    <property type="component" value="Chromosome 16"/>
</dbReference>
<dbReference type="KEGG" id="lenr:94172888"/>
<dbReference type="AlphaFoldDB" id="A0A836HAI2"/>
<name>A0A836HAI2_LEIEN</name>
<reference evidence="1 2" key="1">
    <citation type="submission" date="2021-02" db="EMBL/GenBank/DDBJ databases">
        <title>Leishmania (Mundinia) enrietti genome sequencing and assembly.</title>
        <authorList>
            <person name="Almutairi H."/>
            <person name="Gatherer D."/>
        </authorList>
    </citation>
    <scope>NUCLEOTIDE SEQUENCE [LARGE SCALE GENOMIC DNA]</scope>
    <source>
        <strain evidence="1">CUR178</strain>
    </source>
</reference>
<evidence type="ECO:0000313" key="2">
    <source>
        <dbReference type="Proteomes" id="UP000674179"/>
    </source>
</evidence>
<protein>
    <submittedName>
        <fullName evidence="1">Uncharacterized protein</fullName>
    </submittedName>
</protein>
<evidence type="ECO:0000313" key="1">
    <source>
        <dbReference type="EMBL" id="KAG5482552.1"/>
    </source>
</evidence>
<proteinExistence type="predicted"/>
<organism evidence="1 2">
    <name type="scientific">Leishmania enriettii</name>
    <dbReference type="NCBI Taxonomy" id="5663"/>
    <lineage>
        <taxon>Eukaryota</taxon>
        <taxon>Discoba</taxon>
        <taxon>Euglenozoa</taxon>
        <taxon>Kinetoplastea</taxon>
        <taxon>Metakinetoplastina</taxon>
        <taxon>Trypanosomatida</taxon>
        <taxon>Trypanosomatidae</taxon>
        <taxon>Leishmaniinae</taxon>
        <taxon>Leishmania</taxon>
    </lineage>
</organism>
<dbReference type="EMBL" id="JAFHKP010000016">
    <property type="protein sequence ID" value="KAG5482552.1"/>
    <property type="molecule type" value="Genomic_DNA"/>
</dbReference>
<comment type="caution">
    <text evidence="1">The sequence shown here is derived from an EMBL/GenBank/DDBJ whole genome shotgun (WGS) entry which is preliminary data.</text>
</comment>
<accession>A0A836HAI2</accession>